<gene>
    <name evidence="1" type="ORF">CDL18_00480</name>
</gene>
<evidence type="ECO:0000313" key="2">
    <source>
        <dbReference type="Proteomes" id="UP000234849"/>
    </source>
</evidence>
<dbReference type="EMBL" id="NIHM01000001">
    <property type="protein sequence ID" value="PLT58101.1"/>
    <property type="molecule type" value="Genomic_DNA"/>
</dbReference>
<accession>A0A2N5NMJ3</accession>
<dbReference type="RefSeq" id="WP_101878916.1">
    <property type="nucleotide sequence ID" value="NZ_NIHM01000001.1"/>
</dbReference>
<evidence type="ECO:0008006" key="3">
    <source>
        <dbReference type="Google" id="ProtNLM"/>
    </source>
</evidence>
<organism evidence="1 2">
    <name type="scientific">Mediterraneibacter gnavus</name>
    <name type="common">Ruminococcus gnavus</name>
    <dbReference type="NCBI Taxonomy" id="33038"/>
    <lineage>
        <taxon>Bacteria</taxon>
        <taxon>Bacillati</taxon>
        <taxon>Bacillota</taxon>
        <taxon>Clostridia</taxon>
        <taxon>Lachnospirales</taxon>
        <taxon>Lachnospiraceae</taxon>
        <taxon>Mediterraneibacter</taxon>
    </lineage>
</organism>
<protein>
    <recommendedName>
        <fullName evidence="3">ApeA N-terminal domain-containing protein</fullName>
    </recommendedName>
</protein>
<reference evidence="1 2" key="1">
    <citation type="journal article" date="2017" name="Genome Med.">
        <title>A novel Ruminococcus gnavus clade enriched in inflammatory bowel disease patients.</title>
        <authorList>
            <person name="Hall A.B."/>
            <person name="Yassour M."/>
            <person name="Sauk J."/>
            <person name="Garner A."/>
            <person name="Jiang X."/>
            <person name="Arthur T."/>
            <person name="Lagoudas G.K."/>
            <person name="Vatanen T."/>
            <person name="Fornelos N."/>
            <person name="Wilson R."/>
            <person name="Bertha M."/>
            <person name="Cohen M."/>
            <person name="Garber J."/>
            <person name="Khalili H."/>
            <person name="Gevers D."/>
            <person name="Ananthakrishnan A.N."/>
            <person name="Kugathasan S."/>
            <person name="Lander E.S."/>
            <person name="Blainey P."/>
            <person name="Vlamakis H."/>
            <person name="Xavier R.J."/>
            <person name="Huttenhower C."/>
        </authorList>
    </citation>
    <scope>NUCLEOTIDE SEQUENCE [LARGE SCALE GENOMIC DNA]</scope>
    <source>
        <strain evidence="1 2">RJX1118</strain>
    </source>
</reference>
<comment type="caution">
    <text evidence="1">The sequence shown here is derived from an EMBL/GenBank/DDBJ whole genome shotgun (WGS) entry which is preliminary data.</text>
</comment>
<proteinExistence type="predicted"/>
<name>A0A2N5NMJ3_MEDGN</name>
<dbReference type="Proteomes" id="UP000234849">
    <property type="component" value="Unassembled WGS sequence"/>
</dbReference>
<evidence type="ECO:0000313" key="1">
    <source>
        <dbReference type="EMBL" id="PLT58101.1"/>
    </source>
</evidence>
<dbReference type="AlphaFoldDB" id="A0A2N5NMJ3"/>
<sequence>MGDLEFYSGKLVYKEMEFNFVFDKCELRLIPLKAIAAVVYEEKENWQYIEAPYLVGSCNETETKIIFFCEQQGIGSYNNILRIFVDAYILYRFDCNEIDKISFSSPEIDGIFPVGQAIAEQKWLEEGIVTVQTKKFSATTSEKQYFIVEGKDVTVHFGIARTTNRKIGEPPIVLQSSMFFEFEPTSDYQFIFRLWRIAKTFIQYLCYRKNCYLPIVDVYGFDREKMHLKIATLNVTDEWGKEEKRAIETKRYIQQKYISGFEGKILEDIGDNMLYTRHIPDTYLSGQTIDEARFVMITAAFEWEFRRNYPEGIKKAESTIEIEQKITAEIDKLIDEAPSRKLKKKYKFLRKLVGANSLQAEIMQIGEDYSNLMDSFGKPLYLLNNVELKYPEMGERLANQRNDFAHGNLDKDFNGTALLDLLYLSYLIYAMQLRAYGISDENIKNAISGLFHYRVYE</sequence>